<evidence type="ECO:0000256" key="2">
    <source>
        <dbReference type="ARBA" id="ARBA00023125"/>
    </source>
</evidence>
<dbReference type="InterPro" id="IPR018062">
    <property type="entry name" value="HTH_AraC-typ_CS"/>
</dbReference>
<evidence type="ECO:0000313" key="5">
    <source>
        <dbReference type="EMBL" id="AIL47369.1"/>
    </source>
</evidence>
<keyword evidence="2" id="KW-0238">DNA-binding</keyword>
<dbReference type="InterPro" id="IPR018060">
    <property type="entry name" value="HTH_AraC"/>
</dbReference>
<dbReference type="STRING" id="1338011.BD94_3594"/>
<dbReference type="HOGENOM" id="CLU_000445_88_3_10"/>
<dbReference type="PANTHER" id="PTHR43280">
    <property type="entry name" value="ARAC-FAMILY TRANSCRIPTIONAL REGULATOR"/>
    <property type="match status" value="1"/>
</dbReference>
<dbReference type="GO" id="GO:0003700">
    <property type="term" value="F:DNA-binding transcription factor activity"/>
    <property type="evidence" value="ECO:0007669"/>
    <property type="project" value="InterPro"/>
</dbReference>
<dbReference type="SUPFAM" id="SSF46689">
    <property type="entry name" value="Homeodomain-like"/>
    <property type="match status" value="2"/>
</dbReference>
<accession>A0A077EMB0</accession>
<dbReference type="KEGG" id="eao:BD94_3594"/>
<reference evidence="5" key="2">
    <citation type="journal article" date="2015" name="Genome Biol. Evol.">
        <title>Complete Genome Sequence and Transcriptomic Analysis of the Novel Pathogen Elizabethkingia anophelis in Response to Oxidative Stress.</title>
        <authorList>
            <person name="Li Y."/>
            <person name="Liu Y."/>
            <person name="Chew S.C."/>
            <person name="Tay M."/>
            <person name="Salido M.M."/>
            <person name="Teo J."/>
            <person name="Lauro F.M."/>
            <person name="Givskov M."/>
            <person name="Yang L."/>
        </authorList>
    </citation>
    <scope>NUCLEOTIDE SEQUENCE</scope>
    <source>
        <strain evidence="5">NUHP1</strain>
    </source>
</reference>
<evidence type="ECO:0000256" key="3">
    <source>
        <dbReference type="ARBA" id="ARBA00023163"/>
    </source>
</evidence>
<dbReference type="Pfam" id="PF12833">
    <property type="entry name" value="HTH_18"/>
    <property type="match status" value="1"/>
</dbReference>
<dbReference type="Proteomes" id="UP000028933">
    <property type="component" value="Chromosome"/>
</dbReference>
<dbReference type="InterPro" id="IPR014710">
    <property type="entry name" value="RmlC-like_jellyroll"/>
</dbReference>
<dbReference type="GO" id="GO:0043565">
    <property type="term" value="F:sequence-specific DNA binding"/>
    <property type="evidence" value="ECO:0007669"/>
    <property type="project" value="InterPro"/>
</dbReference>
<dbReference type="InterPro" id="IPR009057">
    <property type="entry name" value="Homeodomain-like_sf"/>
</dbReference>
<keyword evidence="1" id="KW-0805">Transcription regulation</keyword>
<gene>
    <name evidence="5" type="ORF">BD94_3594</name>
</gene>
<dbReference type="RefSeq" id="WP_021348542.1">
    <property type="nucleotide sequence ID" value="NZ_CP007547.1"/>
</dbReference>
<protein>
    <recommendedName>
        <fullName evidence="4">HTH araC/xylS-type domain-containing protein</fullName>
    </recommendedName>
</protein>
<name>A0A077EMB0_9FLAO</name>
<dbReference type="PROSITE" id="PS01124">
    <property type="entry name" value="HTH_ARAC_FAMILY_2"/>
    <property type="match status" value="1"/>
</dbReference>
<reference evidence="5" key="1">
    <citation type="journal article" date="2013" name="Lancet">
        <title>First case of E anophelis outbreak in an intensive-care unit.</title>
        <authorList>
            <person name="Teo J."/>
            <person name="Tan S.Y."/>
            <person name="Tay M."/>
            <person name="Ding Y."/>
            <person name="Kjelleberg S."/>
            <person name="Givskov M."/>
            <person name="Lin R.T."/>
            <person name="Yang L."/>
        </authorList>
    </citation>
    <scope>NUCLEOTIDE SEQUENCE [LARGE SCALE GENOMIC DNA]</scope>
    <source>
        <strain evidence="5">NUHP1</strain>
    </source>
</reference>
<evidence type="ECO:0000259" key="4">
    <source>
        <dbReference type="PROSITE" id="PS01124"/>
    </source>
</evidence>
<evidence type="ECO:0000313" key="6">
    <source>
        <dbReference type="Proteomes" id="UP000028933"/>
    </source>
</evidence>
<dbReference type="eggNOG" id="COG2207">
    <property type="taxonomic scope" value="Bacteria"/>
</dbReference>
<dbReference type="SUPFAM" id="SSF51182">
    <property type="entry name" value="RmlC-like cupins"/>
    <property type="match status" value="1"/>
</dbReference>
<sequence length="288" mass="33847">MKPQFLKISSDTLHSFNARKDTMPDVNNKWHYHMVLELIYFRKGTGTQYVGNSIERFKEGDVALIGKNLPHYWLFDAKYFENPKRNKVEIFVIHFGEHFWGEEFLKLPENQTLKKTLALSSRGFQIKGETKDKLTQLIPEIVESDGTRKIIRLLEALHSISESAEYEFLTSANFKYHFDEDERHRIMDIYNYTLSNYTQKITLEDVSEIANLSPNSFCKFFKSRTGKTYTQFVNEIRIGDACQKLIENQMSVKEVCFASGFNNFTSFHECFKNITGKSPLKYQQLYRK</sequence>
<organism evidence="5 6">
    <name type="scientific">Elizabethkingia anophelis NUHP1</name>
    <dbReference type="NCBI Taxonomy" id="1338011"/>
    <lineage>
        <taxon>Bacteria</taxon>
        <taxon>Pseudomonadati</taxon>
        <taxon>Bacteroidota</taxon>
        <taxon>Flavobacteriia</taxon>
        <taxon>Flavobacteriales</taxon>
        <taxon>Weeksellaceae</taxon>
        <taxon>Elizabethkingia</taxon>
    </lineage>
</organism>
<proteinExistence type="predicted"/>
<feature type="domain" description="HTH araC/xylS-type" evidence="4">
    <location>
        <begin position="187"/>
        <end position="285"/>
    </location>
</feature>
<dbReference type="EMBL" id="CP007547">
    <property type="protein sequence ID" value="AIL47369.1"/>
    <property type="molecule type" value="Genomic_DNA"/>
</dbReference>
<dbReference type="SMART" id="SM00342">
    <property type="entry name" value="HTH_ARAC"/>
    <property type="match status" value="1"/>
</dbReference>
<dbReference type="InterPro" id="IPR011051">
    <property type="entry name" value="RmlC_Cupin_sf"/>
</dbReference>
<dbReference type="AlphaFoldDB" id="A0A077EMB0"/>
<evidence type="ECO:0000256" key="1">
    <source>
        <dbReference type="ARBA" id="ARBA00023015"/>
    </source>
</evidence>
<keyword evidence="3" id="KW-0804">Transcription</keyword>
<dbReference type="Gene3D" id="1.10.10.60">
    <property type="entry name" value="Homeodomain-like"/>
    <property type="match status" value="2"/>
</dbReference>
<dbReference type="PROSITE" id="PS00041">
    <property type="entry name" value="HTH_ARAC_FAMILY_1"/>
    <property type="match status" value="1"/>
</dbReference>
<dbReference type="PANTHER" id="PTHR43280:SF2">
    <property type="entry name" value="HTH-TYPE TRANSCRIPTIONAL REGULATOR EXSA"/>
    <property type="match status" value="1"/>
</dbReference>
<dbReference type="Gene3D" id="2.60.120.10">
    <property type="entry name" value="Jelly Rolls"/>
    <property type="match status" value="1"/>
</dbReference>